<dbReference type="EMBL" id="JBHUII010000004">
    <property type="protein sequence ID" value="MFD2206249.1"/>
    <property type="molecule type" value="Genomic_DNA"/>
</dbReference>
<evidence type="ECO:0000313" key="2">
    <source>
        <dbReference type="Proteomes" id="UP001597294"/>
    </source>
</evidence>
<evidence type="ECO:0000313" key="1">
    <source>
        <dbReference type="EMBL" id="MFD2206249.1"/>
    </source>
</evidence>
<proteinExistence type="predicted"/>
<organism evidence="1 2">
    <name type="scientific">Kiloniella antarctica</name>
    <dbReference type="NCBI Taxonomy" id="1550907"/>
    <lineage>
        <taxon>Bacteria</taxon>
        <taxon>Pseudomonadati</taxon>
        <taxon>Pseudomonadota</taxon>
        <taxon>Alphaproteobacteria</taxon>
        <taxon>Rhodospirillales</taxon>
        <taxon>Kiloniellaceae</taxon>
        <taxon>Kiloniella</taxon>
    </lineage>
</organism>
<gene>
    <name evidence="1" type="ORF">ACFSKO_11515</name>
</gene>
<dbReference type="RefSeq" id="WP_380251641.1">
    <property type="nucleotide sequence ID" value="NZ_JBHUII010000004.1"/>
</dbReference>
<dbReference type="InterPro" id="IPR009922">
    <property type="entry name" value="DUF1457"/>
</dbReference>
<dbReference type="Pfam" id="PF07310">
    <property type="entry name" value="PAS_5"/>
    <property type="match status" value="1"/>
</dbReference>
<protein>
    <submittedName>
        <fullName evidence="1">PAS domain-containing protein</fullName>
    </submittedName>
</protein>
<dbReference type="Proteomes" id="UP001597294">
    <property type="component" value="Unassembled WGS sequence"/>
</dbReference>
<accession>A0ABW5BMZ7</accession>
<keyword evidence="2" id="KW-1185">Reference proteome</keyword>
<sequence>MAAVPFWSDFDPAEIRKILPWTMVMQRNGPNPEGHLIKLEGQRIIEASGINSMGKTLAEAFEPEMAKTKWEEMEMVAQERRPSYTLSPVPRDDRAFIDIYRGCFPFCDGVGTINRLVVIVAPVNDEIT</sequence>
<reference evidence="2" key="1">
    <citation type="journal article" date="2019" name="Int. J. Syst. Evol. Microbiol.">
        <title>The Global Catalogue of Microorganisms (GCM) 10K type strain sequencing project: providing services to taxonomists for standard genome sequencing and annotation.</title>
        <authorList>
            <consortium name="The Broad Institute Genomics Platform"/>
            <consortium name="The Broad Institute Genome Sequencing Center for Infectious Disease"/>
            <person name="Wu L."/>
            <person name="Ma J."/>
        </authorList>
    </citation>
    <scope>NUCLEOTIDE SEQUENCE [LARGE SCALE GENOMIC DNA]</scope>
    <source>
        <strain evidence="2">CGMCC 4.7192</strain>
    </source>
</reference>
<name>A0ABW5BMZ7_9PROT</name>
<comment type="caution">
    <text evidence="1">The sequence shown here is derived from an EMBL/GenBank/DDBJ whole genome shotgun (WGS) entry which is preliminary data.</text>
</comment>